<organism evidence="1 2">
    <name type="scientific">Microlunatus capsulatus</name>
    <dbReference type="NCBI Taxonomy" id="99117"/>
    <lineage>
        <taxon>Bacteria</taxon>
        <taxon>Bacillati</taxon>
        <taxon>Actinomycetota</taxon>
        <taxon>Actinomycetes</taxon>
        <taxon>Propionibacteriales</taxon>
        <taxon>Propionibacteriaceae</taxon>
        <taxon>Microlunatus</taxon>
    </lineage>
</organism>
<accession>A0ABS4Z910</accession>
<gene>
    <name evidence="1" type="ORF">JOF54_002465</name>
</gene>
<protein>
    <submittedName>
        <fullName evidence="1">Uncharacterized protein</fullName>
    </submittedName>
</protein>
<keyword evidence="2" id="KW-1185">Reference proteome</keyword>
<evidence type="ECO:0000313" key="2">
    <source>
        <dbReference type="Proteomes" id="UP000758168"/>
    </source>
</evidence>
<dbReference type="EMBL" id="JAGIOB010000001">
    <property type="protein sequence ID" value="MBP2417543.1"/>
    <property type="molecule type" value="Genomic_DNA"/>
</dbReference>
<evidence type="ECO:0000313" key="1">
    <source>
        <dbReference type="EMBL" id="MBP2417543.1"/>
    </source>
</evidence>
<dbReference type="RefSeq" id="WP_210056202.1">
    <property type="nucleotide sequence ID" value="NZ_BAAAMH010000003.1"/>
</dbReference>
<comment type="caution">
    <text evidence="1">The sequence shown here is derived from an EMBL/GenBank/DDBJ whole genome shotgun (WGS) entry which is preliminary data.</text>
</comment>
<name>A0ABS4Z910_9ACTN</name>
<sequence length="95" mass="9792">MKPEIQPDPHADSPQDEVLRLSVHADAGAQSDATSARLVEEVLQDCDASPGSSVSVAVPAGDGVMVARLHDLLDEDEAHRAGSTVIVDGVLPAGK</sequence>
<proteinExistence type="predicted"/>
<reference evidence="1 2" key="1">
    <citation type="submission" date="2021-03" db="EMBL/GenBank/DDBJ databases">
        <title>Sequencing the genomes of 1000 actinobacteria strains.</title>
        <authorList>
            <person name="Klenk H.-P."/>
        </authorList>
    </citation>
    <scope>NUCLEOTIDE SEQUENCE [LARGE SCALE GENOMIC DNA]</scope>
    <source>
        <strain evidence="1 2">DSM 12936</strain>
    </source>
</reference>
<dbReference type="Proteomes" id="UP000758168">
    <property type="component" value="Unassembled WGS sequence"/>
</dbReference>